<dbReference type="PROSITE" id="PS00523">
    <property type="entry name" value="SULFATASE_1"/>
    <property type="match status" value="1"/>
</dbReference>
<keyword evidence="3 8" id="KW-0378">Hydrolase</keyword>
<dbReference type="Gene3D" id="3.40.720.10">
    <property type="entry name" value="Alkaline Phosphatase, subunit A"/>
    <property type="match status" value="1"/>
</dbReference>
<dbReference type="GO" id="GO:0004065">
    <property type="term" value="F:arylsulfatase activity"/>
    <property type="evidence" value="ECO:0007669"/>
    <property type="project" value="UniProtKB-EC"/>
</dbReference>
<feature type="domain" description="Sulfatase N-terminal" evidence="7">
    <location>
        <begin position="26"/>
        <end position="343"/>
    </location>
</feature>
<feature type="compositionally biased region" description="Polar residues" evidence="5">
    <location>
        <begin position="456"/>
        <end position="470"/>
    </location>
</feature>
<evidence type="ECO:0000256" key="6">
    <source>
        <dbReference type="SAM" id="SignalP"/>
    </source>
</evidence>
<dbReference type="InterPro" id="IPR000917">
    <property type="entry name" value="Sulfatase_N"/>
</dbReference>
<reference evidence="8 9" key="1">
    <citation type="submission" date="2019-03" db="EMBL/GenBank/DDBJ databases">
        <title>Deep-cultivation of Planctomycetes and their phenomic and genomic characterization uncovers novel biology.</title>
        <authorList>
            <person name="Wiegand S."/>
            <person name="Jogler M."/>
            <person name="Boedeker C."/>
            <person name="Pinto D."/>
            <person name="Vollmers J."/>
            <person name="Rivas-Marin E."/>
            <person name="Kohn T."/>
            <person name="Peeters S.H."/>
            <person name="Heuer A."/>
            <person name="Rast P."/>
            <person name="Oberbeckmann S."/>
            <person name="Bunk B."/>
            <person name="Jeske O."/>
            <person name="Meyerdierks A."/>
            <person name="Storesund J.E."/>
            <person name="Kallscheuer N."/>
            <person name="Luecker S."/>
            <person name="Lage O.M."/>
            <person name="Pohl T."/>
            <person name="Merkel B.J."/>
            <person name="Hornburger P."/>
            <person name="Mueller R.-W."/>
            <person name="Bruemmer F."/>
            <person name="Labrenz M."/>
            <person name="Spormann A.M."/>
            <person name="Op den Camp H."/>
            <person name="Overmann J."/>
            <person name="Amann R."/>
            <person name="Jetten M.S.M."/>
            <person name="Mascher T."/>
            <person name="Medema M.H."/>
            <person name="Devos D.P."/>
            <person name="Kaster A.-K."/>
            <person name="Ovreas L."/>
            <person name="Rohde M."/>
            <person name="Galperin M.Y."/>
            <person name="Jogler C."/>
        </authorList>
    </citation>
    <scope>NUCLEOTIDE SEQUENCE [LARGE SCALE GENOMIC DNA]</scope>
    <source>
        <strain evidence="8 9">Enr13</strain>
    </source>
</reference>
<dbReference type="InterPro" id="IPR024607">
    <property type="entry name" value="Sulfatase_CS"/>
</dbReference>
<evidence type="ECO:0000256" key="5">
    <source>
        <dbReference type="SAM" id="MobiDB-lite"/>
    </source>
</evidence>
<dbReference type="EMBL" id="CP037423">
    <property type="protein sequence ID" value="QDV45700.1"/>
    <property type="molecule type" value="Genomic_DNA"/>
</dbReference>
<evidence type="ECO:0000256" key="3">
    <source>
        <dbReference type="ARBA" id="ARBA00022801"/>
    </source>
</evidence>
<dbReference type="InterPro" id="IPR050738">
    <property type="entry name" value="Sulfatase"/>
</dbReference>
<evidence type="ECO:0000256" key="4">
    <source>
        <dbReference type="ARBA" id="ARBA00022837"/>
    </source>
</evidence>
<evidence type="ECO:0000313" key="8">
    <source>
        <dbReference type="EMBL" id="QDV45700.1"/>
    </source>
</evidence>
<dbReference type="PANTHER" id="PTHR42693">
    <property type="entry name" value="ARYLSULFATASE FAMILY MEMBER"/>
    <property type="match status" value="1"/>
</dbReference>
<keyword evidence="2" id="KW-0479">Metal-binding</keyword>
<evidence type="ECO:0000313" key="9">
    <source>
        <dbReference type="Proteomes" id="UP000319004"/>
    </source>
</evidence>
<name>A0A518HXW0_9BACT</name>
<organism evidence="8 9">
    <name type="scientific">Stieleria neptunia</name>
    <dbReference type="NCBI Taxonomy" id="2527979"/>
    <lineage>
        <taxon>Bacteria</taxon>
        <taxon>Pseudomonadati</taxon>
        <taxon>Planctomycetota</taxon>
        <taxon>Planctomycetia</taxon>
        <taxon>Pirellulales</taxon>
        <taxon>Pirellulaceae</taxon>
        <taxon>Stieleria</taxon>
    </lineage>
</organism>
<dbReference type="InterPro" id="IPR017850">
    <property type="entry name" value="Alkaline_phosphatase_core_sf"/>
</dbReference>
<dbReference type="Pfam" id="PF00884">
    <property type="entry name" value="Sulfatase"/>
    <property type="match status" value="1"/>
</dbReference>
<evidence type="ECO:0000256" key="1">
    <source>
        <dbReference type="ARBA" id="ARBA00008779"/>
    </source>
</evidence>
<dbReference type="PANTHER" id="PTHR42693:SF53">
    <property type="entry name" value="ENDO-4-O-SULFATASE"/>
    <property type="match status" value="1"/>
</dbReference>
<evidence type="ECO:0000259" key="7">
    <source>
        <dbReference type="Pfam" id="PF00884"/>
    </source>
</evidence>
<dbReference type="Gene3D" id="3.30.1120.10">
    <property type="match status" value="1"/>
</dbReference>
<dbReference type="KEGG" id="snep:Enr13x_55790"/>
<keyword evidence="9" id="KW-1185">Reference proteome</keyword>
<gene>
    <name evidence="8" type="primary">atsA_64</name>
    <name evidence="8" type="ORF">Enr13x_55790</name>
</gene>
<sequence precursor="true">MKSTCLMALALVCLLTSFAAADSPRPNIVFIFADDWGWGDLSCHGHPYVKTPNIDRLAREGTDFHRFTVASGVCSPSRTAVMTGHFPARYNIDGHFAWVPSNAKRNMPDWLDTDSVTLPKLLQKAGYATAHFGKWHLANDMIPDSPSPGEYGYDAYGAFNCSGEQMPVHEDAEHAIEFIQNSHQAGKPFFINLWVHEPHTPFHVIPKYRWRFRNSGLDENDEIYASVLSHADDRIGEVLETLDRLDLVDNTLVIFSSDNGPARARPGTSLALSYDTATGAGFGIAAAKGITAGRKGYKASLFEGGINVPFIARWPGKIAAGKVDQRSMISAVDLLPTFCEIAGAELPESYQPDGISQLKTLQGDVRDGRNQPLFWKMKGNGKPGQADSFHWVDYCIVDQNWKLISDEASAYVELYDIVADPYEERDVKESHPDVVTQLTEKLSEWKSTLPPKPNPKNFSSLRDATVQSRP</sequence>
<dbReference type="EC" id="3.1.6.1" evidence="8"/>
<dbReference type="Proteomes" id="UP000319004">
    <property type="component" value="Chromosome"/>
</dbReference>
<dbReference type="AlphaFoldDB" id="A0A518HXW0"/>
<keyword evidence="4" id="KW-0106">Calcium</keyword>
<accession>A0A518HXW0</accession>
<feature type="chain" id="PRO_5021898167" evidence="6">
    <location>
        <begin position="22"/>
        <end position="470"/>
    </location>
</feature>
<proteinExistence type="inferred from homology"/>
<evidence type="ECO:0000256" key="2">
    <source>
        <dbReference type="ARBA" id="ARBA00022723"/>
    </source>
</evidence>
<comment type="similarity">
    <text evidence="1">Belongs to the sulfatase family.</text>
</comment>
<dbReference type="SUPFAM" id="SSF53649">
    <property type="entry name" value="Alkaline phosphatase-like"/>
    <property type="match status" value="1"/>
</dbReference>
<dbReference type="GO" id="GO:0046872">
    <property type="term" value="F:metal ion binding"/>
    <property type="evidence" value="ECO:0007669"/>
    <property type="project" value="UniProtKB-KW"/>
</dbReference>
<feature type="region of interest" description="Disordered" evidence="5">
    <location>
        <begin position="445"/>
        <end position="470"/>
    </location>
</feature>
<keyword evidence="6" id="KW-0732">Signal</keyword>
<protein>
    <submittedName>
        <fullName evidence="8">Arylsulfatase</fullName>
        <ecNumber evidence="8">3.1.6.1</ecNumber>
    </submittedName>
</protein>
<feature type="signal peptide" evidence="6">
    <location>
        <begin position="1"/>
        <end position="21"/>
    </location>
</feature>